<feature type="domain" description="MucBP" evidence="9">
    <location>
        <begin position="409"/>
        <end position="470"/>
    </location>
</feature>
<feature type="domain" description="MucBP" evidence="9">
    <location>
        <begin position="341"/>
        <end position="402"/>
    </location>
</feature>
<keyword evidence="2" id="KW-0964">Secreted</keyword>
<feature type="transmembrane region" description="Helical" evidence="7">
    <location>
        <begin position="783"/>
        <end position="800"/>
    </location>
</feature>
<evidence type="ECO:0000256" key="4">
    <source>
        <dbReference type="ARBA" id="ARBA00022737"/>
    </source>
</evidence>
<dbReference type="EMBL" id="JBFDTB010000002">
    <property type="protein sequence ID" value="MEW3464865.1"/>
    <property type="molecule type" value="Genomic_DNA"/>
</dbReference>
<reference evidence="10 11" key="1">
    <citation type="submission" date="2024-05" db="EMBL/GenBank/DDBJ databases">
        <title>Human gut microbiome strain richness.</title>
        <authorList>
            <person name="Chen-Liaw A."/>
        </authorList>
    </citation>
    <scope>NUCLEOTIDE SEQUENCE [LARGE SCALE GENOMIC DNA]</scope>
    <source>
        <strain evidence="10 11">J1100102st1_G3_J1100102_180507</strain>
    </source>
</reference>
<proteinExistence type="predicted"/>
<dbReference type="Gene3D" id="3.10.20.320">
    <property type="entry name" value="Putative peptidoglycan bound protein (lpxtg motif)"/>
    <property type="match status" value="11"/>
</dbReference>
<evidence type="ECO:0000256" key="1">
    <source>
        <dbReference type="ARBA" id="ARBA00022512"/>
    </source>
</evidence>
<dbReference type="Proteomes" id="UP001554047">
    <property type="component" value="Unassembled WGS sequence"/>
</dbReference>
<keyword evidence="11" id="KW-1185">Reference proteome</keyword>
<organism evidence="10 11">
    <name type="scientific">Enterococcus entomosocium</name>
    <dbReference type="NCBI Taxonomy" id="3034352"/>
    <lineage>
        <taxon>Bacteria</taxon>
        <taxon>Bacillati</taxon>
        <taxon>Bacillota</taxon>
        <taxon>Bacilli</taxon>
        <taxon>Lactobacillales</taxon>
        <taxon>Enterococcaceae</taxon>
        <taxon>Enterococcus</taxon>
    </lineage>
</organism>
<evidence type="ECO:0000313" key="11">
    <source>
        <dbReference type="Proteomes" id="UP001554047"/>
    </source>
</evidence>
<evidence type="ECO:0000256" key="6">
    <source>
        <dbReference type="SAM" id="MobiDB-lite"/>
    </source>
</evidence>
<evidence type="ECO:0000313" key="10">
    <source>
        <dbReference type="EMBL" id="MEW3464865.1"/>
    </source>
</evidence>
<keyword evidence="5" id="KW-0572">Peptidoglycan-anchor</keyword>
<feature type="domain" description="Gram-positive cocci surface proteins LPxTG" evidence="8">
    <location>
        <begin position="767"/>
        <end position="806"/>
    </location>
</feature>
<feature type="domain" description="MucBP" evidence="9">
    <location>
        <begin position="613"/>
        <end position="674"/>
    </location>
</feature>
<dbReference type="Pfam" id="PF00746">
    <property type="entry name" value="Gram_pos_anchor"/>
    <property type="match status" value="1"/>
</dbReference>
<evidence type="ECO:0000256" key="5">
    <source>
        <dbReference type="ARBA" id="ARBA00023088"/>
    </source>
</evidence>
<feature type="compositionally biased region" description="Basic and acidic residues" evidence="6">
    <location>
        <begin position="754"/>
        <end position="768"/>
    </location>
</feature>
<feature type="domain" description="MucBP" evidence="9">
    <location>
        <begin position="1"/>
        <end position="62"/>
    </location>
</feature>
<feature type="region of interest" description="Disordered" evidence="6">
    <location>
        <begin position="745"/>
        <end position="775"/>
    </location>
</feature>
<evidence type="ECO:0000256" key="3">
    <source>
        <dbReference type="ARBA" id="ARBA00022729"/>
    </source>
</evidence>
<accession>A0ABV3M8S2</accession>
<keyword evidence="1" id="KW-0134">Cell wall</keyword>
<comment type="caution">
    <text evidence="10">The sequence shown here is derived from an EMBL/GenBank/DDBJ whole genome shotgun (WGS) entry which is preliminary data.</text>
</comment>
<feature type="domain" description="MucBP" evidence="9">
    <location>
        <begin position="681"/>
        <end position="743"/>
    </location>
</feature>
<dbReference type="InterPro" id="IPR009459">
    <property type="entry name" value="MucBP_dom"/>
</dbReference>
<keyword evidence="7" id="KW-1133">Transmembrane helix</keyword>
<feature type="domain" description="MucBP" evidence="9">
    <location>
        <begin position="545"/>
        <end position="606"/>
    </location>
</feature>
<name>A0ABV3M8S2_9ENTE</name>
<feature type="domain" description="MucBP" evidence="9">
    <location>
        <begin position="137"/>
        <end position="198"/>
    </location>
</feature>
<feature type="non-terminal residue" evidence="10">
    <location>
        <position position="1"/>
    </location>
</feature>
<keyword evidence="3" id="KW-0732">Signal</keyword>
<keyword evidence="4" id="KW-0677">Repeat</keyword>
<keyword evidence="7" id="KW-0472">Membrane</keyword>
<evidence type="ECO:0000256" key="2">
    <source>
        <dbReference type="ARBA" id="ARBA00022525"/>
    </source>
</evidence>
<keyword evidence="7" id="KW-0812">Transmembrane</keyword>
<feature type="domain" description="MucBP" evidence="9">
    <location>
        <begin position="273"/>
        <end position="334"/>
    </location>
</feature>
<dbReference type="Pfam" id="PF06458">
    <property type="entry name" value="MucBP"/>
    <property type="match status" value="11"/>
</dbReference>
<feature type="domain" description="MucBP" evidence="9">
    <location>
        <begin position="69"/>
        <end position="130"/>
    </location>
</feature>
<feature type="domain" description="MucBP" evidence="9">
    <location>
        <begin position="205"/>
        <end position="266"/>
    </location>
</feature>
<feature type="domain" description="MucBP" evidence="9">
    <location>
        <begin position="477"/>
        <end position="538"/>
    </location>
</feature>
<sequence>PVTVKYEDAEGNQLSEPTILSGKVGLPYESEPKKIPGWYVPETPSNAHGIFGEDPQEVIYVYDRSDAAPVTVKYEDTEGNQLSEPTILSGKVGLPYESEPKEIPGWYVPETPSNAHGIFGEDPQEVIYVYDRSDAAPVTVKYEDGEGNQLSEPTILSGKVGLPYESEPKEIPGWYVPETPSNAHGIFGKAPQEVIYVYDRSDAAPVTVKYEDAEGNQLSEPTILSGKVGLPYESEPKEIPGWYVPETPSNAHGIFGEDPQEVIYVYDRSDAAPVTVKYEDTEGNQLSEPTILSGKVGLPYESESKEIPGWYVPETPSNAHGIFGEDPQEVIYVYARSDAAPVTVKYEDTEGNQLSTPTILSGKVGLPYESEPKEIPGWYVPEMPSNAHGTFTEEAQEVIYIYDRSDAAPVTVKYEDTEGNQLSEPTILSGKVGLPYESEPKEIPGWYVPETPSNAHGIFGKEAQEVIYVYDRSDAAPVTVKYEDTEGIQLSEPTILSGKVGLPYESEPKEIPGWYVPETPSNAHGIFSEDAHEVIYVYDRSDAAPVTVKYEDTEGNQLSEPTILSGKVGLPYESEPKEIPGWYVPETPTNAHGIFSEDAHEVIYVYDRSDAAPVTVKYEDTEGNQLLEPTILSGKVGLSYESEPKEIPGWYVPEAPSNAHGIFGEDPQEVIYVYDRSDAAPVIVKYEDTEGNQLSKPTILTGKVDMPYESKPKEISGWTVMEIPTNASGTFTNDLQKVIYVYQKEGNNGGQTSPEKENPENDKRDPADPKLPNTGEMMAGQRIMLIVGSLLLLITLIIIFDKKKNKDR</sequence>
<dbReference type="InterPro" id="IPR019931">
    <property type="entry name" value="LPXTG_anchor"/>
</dbReference>
<evidence type="ECO:0000259" key="8">
    <source>
        <dbReference type="Pfam" id="PF00746"/>
    </source>
</evidence>
<evidence type="ECO:0000256" key="7">
    <source>
        <dbReference type="SAM" id="Phobius"/>
    </source>
</evidence>
<dbReference type="RefSeq" id="WP_366950796.1">
    <property type="nucleotide sequence ID" value="NZ_JBFDTB010000002.1"/>
</dbReference>
<protein>
    <submittedName>
        <fullName evidence="10">MucBP domain-containing protein</fullName>
    </submittedName>
</protein>
<evidence type="ECO:0000259" key="9">
    <source>
        <dbReference type="Pfam" id="PF06458"/>
    </source>
</evidence>
<gene>
    <name evidence="10" type="ORF">AB1I55_01970</name>
</gene>